<dbReference type="Gene3D" id="3.90.226.10">
    <property type="entry name" value="2-enoyl-CoA Hydratase, Chain A, domain 1"/>
    <property type="match status" value="1"/>
</dbReference>
<evidence type="ECO:0000256" key="1">
    <source>
        <dbReference type="ARBA" id="ARBA00004141"/>
    </source>
</evidence>
<evidence type="ECO:0000256" key="2">
    <source>
        <dbReference type="ARBA" id="ARBA00022692"/>
    </source>
</evidence>
<dbReference type="InterPro" id="IPR002810">
    <property type="entry name" value="NfeD-like_C"/>
</dbReference>
<evidence type="ECO:0000313" key="10">
    <source>
        <dbReference type="EMBL" id="RKQ83608.1"/>
    </source>
</evidence>
<dbReference type="PANTHER" id="PTHR33507:SF4">
    <property type="entry name" value="NODULATION COMPETITIVENESS PROTEIN NFED"/>
    <property type="match status" value="1"/>
</dbReference>
<dbReference type="InterPro" id="IPR052165">
    <property type="entry name" value="Membrane_assoc_protease"/>
</dbReference>
<dbReference type="InterPro" id="IPR056739">
    <property type="entry name" value="NfeD_membrane"/>
</dbReference>
<dbReference type="EMBL" id="RBIJ01000006">
    <property type="protein sequence ID" value="RKQ83608.1"/>
    <property type="molecule type" value="Genomic_DNA"/>
</dbReference>
<dbReference type="OrthoDB" id="9806253at2"/>
<evidence type="ECO:0000259" key="7">
    <source>
        <dbReference type="Pfam" id="PF01957"/>
    </source>
</evidence>
<comment type="caution">
    <text evidence="10">The sequence shown here is derived from an EMBL/GenBank/DDBJ whole genome shotgun (WGS) entry which is preliminary data.</text>
</comment>
<evidence type="ECO:0000259" key="8">
    <source>
        <dbReference type="Pfam" id="PF24961"/>
    </source>
</evidence>
<feature type="region of interest" description="Disordered" evidence="5">
    <location>
        <begin position="457"/>
        <end position="484"/>
    </location>
</feature>
<keyword evidence="10" id="KW-0378">Hydrolase</keyword>
<feature type="transmembrane region" description="Helical" evidence="6">
    <location>
        <begin position="291"/>
        <end position="310"/>
    </location>
</feature>
<feature type="transmembrane region" description="Helical" evidence="6">
    <location>
        <begin position="340"/>
        <end position="358"/>
    </location>
</feature>
<dbReference type="Pfam" id="PF24961">
    <property type="entry name" value="NfeD_membrane"/>
    <property type="match status" value="1"/>
</dbReference>
<accession>A0A660KUS7</accession>
<organism evidence="10 11">
    <name type="scientific">Brockia lithotrophica</name>
    <dbReference type="NCBI Taxonomy" id="933949"/>
    <lineage>
        <taxon>Bacteria</taxon>
        <taxon>Bacillati</taxon>
        <taxon>Bacillota</taxon>
        <taxon>Bacilli</taxon>
        <taxon>Bacillales</taxon>
        <taxon>Bacillales Family X. Incertae Sedis</taxon>
        <taxon>Brockia</taxon>
    </lineage>
</organism>
<proteinExistence type="predicted"/>
<evidence type="ECO:0000256" key="4">
    <source>
        <dbReference type="ARBA" id="ARBA00023136"/>
    </source>
</evidence>
<keyword evidence="11" id="KW-1185">Reference proteome</keyword>
<dbReference type="Pfam" id="PF25145">
    <property type="entry name" value="NfeD1b_N"/>
    <property type="match status" value="1"/>
</dbReference>
<feature type="transmembrane region" description="Helical" evidence="6">
    <location>
        <begin position="316"/>
        <end position="335"/>
    </location>
</feature>
<feature type="domain" description="NfeD1b N-terminal" evidence="9">
    <location>
        <begin position="70"/>
        <end position="220"/>
    </location>
</feature>
<comment type="subcellular location">
    <subcellularLocation>
        <location evidence="1">Membrane</location>
        <topology evidence="1">Multi-pass membrane protein</topology>
    </subcellularLocation>
</comment>
<dbReference type="GO" id="GO:0006508">
    <property type="term" value="P:proteolysis"/>
    <property type="evidence" value="ECO:0007669"/>
    <property type="project" value="UniProtKB-KW"/>
</dbReference>
<dbReference type="PANTHER" id="PTHR33507">
    <property type="entry name" value="INNER MEMBRANE PROTEIN YBBJ"/>
    <property type="match status" value="1"/>
</dbReference>
<dbReference type="InterPro" id="IPR012340">
    <property type="entry name" value="NA-bd_OB-fold"/>
</dbReference>
<feature type="domain" description="NfeD-like C-terminal" evidence="7">
    <location>
        <begin position="403"/>
        <end position="455"/>
    </location>
</feature>
<protein>
    <submittedName>
        <fullName evidence="10">Membrane-bound serine protease (ClpP class)</fullName>
    </submittedName>
</protein>
<gene>
    <name evidence="10" type="ORF">C7438_1638</name>
</gene>
<dbReference type="AlphaFoldDB" id="A0A660KUS7"/>
<dbReference type="InterPro" id="IPR029045">
    <property type="entry name" value="ClpP/crotonase-like_dom_sf"/>
</dbReference>
<dbReference type="SUPFAM" id="SSF52096">
    <property type="entry name" value="ClpP/crotonase"/>
    <property type="match status" value="1"/>
</dbReference>
<reference evidence="10 11" key="1">
    <citation type="submission" date="2018-10" db="EMBL/GenBank/DDBJ databases">
        <title>Genomic Encyclopedia of Type Strains, Phase IV (KMG-IV): sequencing the most valuable type-strain genomes for metagenomic binning, comparative biology and taxonomic classification.</title>
        <authorList>
            <person name="Goeker M."/>
        </authorList>
    </citation>
    <scope>NUCLEOTIDE SEQUENCE [LARGE SCALE GENOMIC DNA]</scope>
    <source>
        <strain evidence="10 11">DSM 22653</strain>
    </source>
</reference>
<feature type="domain" description="NfeD integral membrane" evidence="8">
    <location>
        <begin position="270"/>
        <end position="387"/>
    </location>
</feature>
<evidence type="ECO:0000313" key="11">
    <source>
        <dbReference type="Proteomes" id="UP000267019"/>
    </source>
</evidence>
<dbReference type="Proteomes" id="UP000267019">
    <property type="component" value="Unassembled WGS sequence"/>
</dbReference>
<keyword evidence="2 6" id="KW-0812">Transmembrane</keyword>
<sequence>MRPKRREGKAVRALWAQRGVRRAAVLVFLFVVWLAAFAPSVGATSSPTPGGPSDAPSYVLLQVRSPIVPPVADYVRRGIEVAQRDGVAFVLLELSTPGGLMTSAQEIVEAILESPVPVVVYVTPPGTYAASAGAFITMSAHVAAMAPGTRIGAAHPVTVGGEGGDEVMLGKITEDAAAWMRSIAALRERNVEAAEKAVTESRSYTAEEARELHLVDLVAANRESLLVELDGRHVVTAAGPAVLHTRHAVPRELGLSFAEQILLALSNPDIAYLLMSLGMLGLLVELYHPGAIFPGVLGGLSLILGLYGLGTLEARWSALALVLLGLLFFALELFVPSHGLLATGGVLAFGLGSLFLFAPGIPSSPRPGPGIVFGTILAFAAVAALLVTAAVRGARRRVVTGREGLIGREAVVTSDLDPIGEVFLEGEHWRAISDRPARKGEVVHVVSVEGLTLRVTAEGKGTSQGAHSETAEGPNGTVSEVPRA</sequence>
<dbReference type="CDD" id="cd07020">
    <property type="entry name" value="Clp_protease_NfeD_1"/>
    <property type="match status" value="1"/>
</dbReference>
<evidence type="ECO:0000259" key="9">
    <source>
        <dbReference type="Pfam" id="PF25145"/>
    </source>
</evidence>
<keyword evidence="3 6" id="KW-1133">Transmembrane helix</keyword>
<dbReference type="Pfam" id="PF01957">
    <property type="entry name" value="NfeD"/>
    <property type="match status" value="1"/>
</dbReference>
<dbReference type="RefSeq" id="WP_121444875.1">
    <property type="nucleotide sequence ID" value="NZ_RBIJ01000006.1"/>
</dbReference>
<dbReference type="SUPFAM" id="SSF141322">
    <property type="entry name" value="NfeD domain-like"/>
    <property type="match status" value="1"/>
</dbReference>
<feature type="transmembrane region" description="Helical" evidence="6">
    <location>
        <begin position="261"/>
        <end position="284"/>
    </location>
</feature>
<keyword evidence="4 6" id="KW-0472">Membrane</keyword>
<evidence type="ECO:0000256" key="5">
    <source>
        <dbReference type="SAM" id="MobiDB-lite"/>
    </source>
</evidence>
<dbReference type="Gene3D" id="2.40.50.140">
    <property type="entry name" value="Nucleic acid-binding proteins"/>
    <property type="match status" value="1"/>
</dbReference>
<name>A0A660KUS7_9BACL</name>
<dbReference type="GO" id="GO:0008233">
    <property type="term" value="F:peptidase activity"/>
    <property type="evidence" value="ECO:0007669"/>
    <property type="project" value="UniProtKB-KW"/>
</dbReference>
<feature type="transmembrane region" description="Helical" evidence="6">
    <location>
        <begin position="370"/>
        <end position="391"/>
    </location>
</feature>
<evidence type="ECO:0000256" key="3">
    <source>
        <dbReference type="ARBA" id="ARBA00022989"/>
    </source>
</evidence>
<keyword evidence="10" id="KW-0645">Protease</keyword>
<dbReference type="GO" id="GO:0016020">
    <property type="term" value="C:membrane"/>
    <property type="evidence" value="ECO:0007669"/>
    <property type="project" value="UniProtKB-SubCell"/>
</dbReference>
<dbReference type="InterPro" id="IPR056738">
    <property type="entry name" value="NfeD1b_N"/>
</dbReference>
<evidence type="ECO:0000256" key="6">
    <source>
        <dbReference type="SAM" id="Phobius"/>
    </source>
</evidence>